<dbReference type="HOGENOM" id="CLU_2602124_0_0_3"/>
<proteinExistence type="predicted"/>
<name>K9WFC7_9CYAN</name>
<dbReference type="KEGG" id="mic:Mic7113_2694"/>
<evidence type="ECO:0000313" key="1">
    <source>
        <dbReference type="EMBL" id="AFZ18479.1"/>
    </source>
</evidence>
<protein>
    <submittedName>
        <fullName evidence="1">Uncharacterized protein</fullName>
    </submittedName>
</protein>
<organism evidence="1 2">
    <name type="scientific">Allocoleopsis franciscana PCC 7113</name>
    <dbReference type="NCBI Taxonomy" id="1173027"/>
    <lineage>
        <taxon>Bacteria</taxon>
        <taxon>Bacillati</taxon>
        <taxon>Cyanobacteriota</taxon>
        <taxon>Cyanophyceae</taxon>
        <taxon>Coleofasciculales</taxon>
        <taxon>Coleofasciculaceae</taxon>
        <taxon>Allocoleopsis</taxon>
        <taxon>Allocoleopsis franciscana</taxon>
    </lineage>
</organism>
<evidence type="ECO:0000313" key="2">
    <source>
        <dbReference type="Proteomes" id="UP000010471"/>
    </source>
</evidence>
<dbReference type="AlphaFoldDB" id="K9WFC7"/>
<reference evidence="1 2" key="1">
    <citation type="submission" date="2012-06" db="EMBL/GenBank/DDBJ databases">
        <title>Finished chromosome of genome of Microcoleus sp. PCC 7113.</title>
        <authorList>
            <consortium name="US DOE Joint Genome Institute"/>
            <person name="Gugger M."/>
            <person name="Coursin T."/>
            <person name="Rippka R."/>
            <person name="Tandeau De Marsac N."/>
            <person name="Huntemann M."/>
            <person name="Wei C.-L."/>
            <person name="Han J."/>
            <person name="Detter J.C."/>
            <person name="Han C."/>
            <person name="Tapia R."/>
            <person name="Chen A."/>
            <person name="Kyrpides N."/>
            <person name="Mavromatis K."/>
            <person name="Markowitz V."/>
            <person name="Szeto E."/>
            <person name="Ivanova N."/>
            <person name="Pagani I."/>
            <person name="Pati A."/>
            <person name="Goodwin L."/>
            <person name="Nordberg H.P."/>
            <person name="Cantor M.N."/>
            <person name="Hua S.X."/>
            <person name="Woyke T."/>
            <person name="Kerfeld C.A."/>
        </authorList>
    </citation>
    <scope>NUCLEOTIDE SEQUENCE [LARGE SCALE GENOMIC DNA]</scope>
    <source>
        <strain evidence="1 2">PCC 7113</strain>
    </source>
</reference>
<keyword evidence="2" id="KW-1185">Reference proteome</keyword>
<accession>K9WFC7</accession>
<dbReference type="Proteomes" id="UP000010471">
    <property type="component" value="Chromosome"/>
</dbReference>
<gene>
    <name evidence="1" type="ORF">Mic7113_2694</name>
</gene>
<sequence length="79" mass="8931">MSFYQVGKRSEHHNKASKLNIGQMLDLTLFSAYYLSLSLSRTQVKVEVFTVIHKKILLLLSLFQKNTSLVQSATATQAD</sequence>
<dbReference type="EMBL" id="CP003630">
    <property type="protein sequence ID" value="AFZ18479.1"/>
    <property type="molecule type" value="Genomic_DNA"/>
</dbReference>